<gene>
    <name evidence="1" type="ORF">AYI70_g1882</name>
</gene>
<keyword evidence="2" id="KW-1185">Reference proteome</keyword>
<accession>A0A1R1YAM7</accession>
<dbReference type="Proteomes" id="UP000187283">
    <property type="component" value="Unassembled WGS sequence"/>
</dbReference>
<evidence type="ECO:0000313" key="1">
    <source>
        <dbReference type="EMBL" id="OMJ23999.1"/>
    </source>
</evidence>
<comment type="caution">
    <text evidence="1">The sequence shown here is derived from an EMBL/GenBank/DDBJ whole genome shotgun (WGS) entry which is preliminary data.</text>
</comment>
<proteinExistence type="predicted"/>
<dbReference type="AlphaFoldDB" id="A0A1R1YAM7"/>
<organism evidence="1 2">
    <name type="scientific">Smittium culicis</name>
    <dbReference type="NCBI Taxonomy" id="133412"/>
    <lineage>
        <taxon>Eukaryota</taxon>
        <taxon>Fungi</taxon>
        <taxon>Fungi incertae sedis</taxon>
        <taxon>Zoopagomycota</taxon>
        <taxon>Kickxellomycotina</taxon>
        <taxon>Harpellomycetes</taxon>
        <taxon>Harpellales</taxon>
        <taxon>Legeriomycetaceae</taxon>
        <taxon>Smittium</taxon>
    </lineage>
</organism>
<sequence>MQYHKKCQRQCVVYENPCNKHIILRQLAQYRFLASPKPKCITNNQSIAHLHYKLVAAKRNHVQNRKL</sequence>
<reference evidence="1 2" key="1">
    <citation type="submission" date="2017-01" db="EMBL/GenBank/DDBJ databases">
        <authorList>
            <person name="Mah S.A."/>
            <person name="Swanson W.J."/>
            <person name="Moy G.W."/>
            <person name="Vacquier V.D."/>
        </authorList>
    </citation>
    <scope>NUCLEOTIDE SEQUENCE [LARGE SCALE GENOMIC DNA]</scope>
    <source>
        <strain evidence="1 2">GSMNP</strain>
    </source>
</reference>
<protein>
    <submittedName>
        <fullName evidence="1">Uncharacterized protein</fullName>
    </submittedName>
</protein>
<name>A0A1R1YAM7_9FUNG</name>
<dbReference type="EMBL" id="LSSN01000431">
    <property type="protein sequence ID" value="OMJ23999.1"/>
    <property type="molecule type" value="Genomic_DNA"/>
</dbReference>
<evidence type="ECO:0000313" key="2">
    <source>
        <dbReference type="Proteomes" id="UP000187283"/>
    </source>
</evidence>